<dbReference type="GO" id="GO:0003993">
    <property type="term" value="F:acid phosphatase activity"/>
    <property type="evidence" value="ECO:0007669"/>
    <property type="project" value="InterPro"/>
</dbReference>
<sequence>MPAPSADGSTAQIADRALSDRYRALESSDRWLLATAHAELSPELARQHFDCALGVRFTGVATPRLNAVLAKILHDANDAAEAAKAREFRPRPVGVDMTRPACARISEAGRRSPSYPSGSASVGAAYGEVMAALDPAHAAAAREIGHQIGVSRIVCAMHYPADVVAGETLGKAVAAEAVATPAFQAELEPMRAELAEVRRTGLTNPGCIAERAALAMPLPQE</sequence>
<dbReference type="SUPFAM" id="SSF48317">
    <property type="entry name" value="Acid phosphatase/Vanadium-dependent haloperoxidase"/>
    <property type="match status" value="1"/>
</dbReference>
<evidence type="ECO:0000259" key="1">
    <source>
        <dbReference type="Pfam" id="PF01569"/>
    </source>
</evidence>
<dbReference type="InterPro" id="IPR036938">
    <property type="entry name" value="PAP2/HPO_sf"/>
</dbReference>
<gene>
    <name evidence="2" type="ORF">IFJ75_15260</name>
</gene>
<dbReference type="EMBL" id="CP062222">
    <property type="protein sequence ID" value="QTC90601.1"/>
    <property type="molecule type" value="Genomic_DNA"/>
</dbReference>
<evidence type="ECO:0000313" key="3">
    <source>
        <dbReference type="Proteomes" id="UP000663918"/>
    </source>
</evidence>
<proteinExistence type="predicted"/>
<dbReference type="PIRSF" id="PIRSF000897">
    <property type="entry name" value="Acid_Ptase_ClsA"/>
    <property type="match status" value="1"/>
</dbReference>
<dbReference type="InterPro" id="IPR000326">
    <property type="entry name" value="PAP2/HPO"/>
</dbReference>
<reference evidence="2" key="1">
    <citation type="submission" date="2020-09" db="EMBL/GenBank/DDBJ databases">
        <title>Brevundimonas sp. LVF2 isolated from a puddle in Goettingen, Germany.</title>
        <authorList>
            <person name="Friedrich I."/>
            <person name="Klassen A."/>
            <person name="Hannes N."/>
            <person name="Schneider D."/>
            <person name="Hertel R."/>
            <person name="Daniel R."/>
        </authorList>
    </citation>
    <scope>NUCLEOTIDE SEQUENCE</scope>
    <source>
        <strain evidence="2">LVF2</strain>
    </source>
</reference>
<keyword evidence="3" id="KW-1185">Reference proteome</keyword>
<evidence type="ECO:0000313" key="2">
    <source>
        <dbReference type="EMBL" id="QTC90601.1"/>
    </source>
</evidence>
<dbReference type="Proteomes" id="UP000663918">
    <property type="component" value="Chromosome"/>
</dbReference>
<protein>
    <submittedName>
        <fullName evidence="2">PA-phosphatase</fullName>
    </submittedName>
</protein>
<accession>A0A975BZ94</accession>
<dbReference type="Gene3D" id="1.20.144.10">
    <property type="entry name" value="Phosphatidic acid phosphatase type 2/haloperoxidase"/>
    <property type="match status" value="1"/>
</dbReference>
<dbReference type="AlphaFoldDB" id="A0A975BZ94"/>
<feature type="domain" description="Phosphatidic acid phosphatase type 2/haloperoxidase" evidence="1">
    <location>
        <begin position="81"/>
        <end position="178"/>
    </location>
</feature>
<dbReference type="KEGG" id="bgoe:IFJ75_15260"/>
<dbReference type="GO" id="GO:0030288">
    <property type="term" value="C:outer membrane-bounded periplasmic space"/>
    <property type="evidence" value="ECO:0007669"/>
    <property type="project" value="InterPro"/>
</dbReference>
<dbReference type="Pfam" id="PF01569">
    <property type="entry name" value="PAP2"/>
    <property type="match status" value="1"/>
</dbReference>
<organism evidence="2 3">
    <name type="scientific">Brevundimonas goettingensis</name>
    <dbReference type="NCBI Taxonomy" id="2774190"/>
    <lineage>
        <taxon>Bacteria</taxon>
        <taxon>Pseudomonadati</taxon>
        <taxon>Pseudomonadota</taxon>
        <taxon>Alphaproteobacteria</taxon>
        <taxon>Caulobacterales</taxon>
        <taxon>Caulobacteraceae</taxon>
        <taxon>Brevundimonas</taxon>
    </lineage>
</organism>
<name>A0A975BZ94_9CAUL</name>
<dbReference type="RefSeq" id="WP_207869127.1">
    <property type="nucleotide sequence ID" value="NZ_CP062222.1"/>
</dbReference>
<dbReference type="PRINTS" id="PR00483">
    <property type="entry name" value="BACPHPHTASE"/>
</dbReference>
<dbReference type="InterPro" id="IPR001011">
    <property type="entry name" value="Acid_Pase_classA_bac"/>
</dbReference>